<dbReference type="Proteomes" id="UP000187158">
    <property type="component" value="Unassembled WGS sequence"/>
</dbReference>
<evidence type="ECO:0000256" key="2">
    <source>
        <dbReference type="ARBA" id="ARBA00022695"/>
    </source>
</evidence>
<sequence>YIADINISESVKLIDFIMKTVSLAGEIPQGAVTSPVLSNIYFRSLDIRINRYCKKFNITYSRYVDDLLFSSNDLFIHKEIFANGISKILRSAGLTLNSQKLIKTKKEISLNGFVIGNELRLSRKKTQYLSSIIYCYQRARKKNLTEFTKEIHRHFQNTNQTKIDYVWLHNYLAGYRSFLLGILPFDSIG</sequence>
<evidence type="ECO:0000259" key="8">
    <source>
        <dbReference type="PROSITE" id="PS50878"/>
    </source>
</evidence>
<evidence type="ECO:0000256" key="7">
    <source>
        <dbReference type="ARBA" id="ARBA00034120"/>
    </source>
</evidence>
<dbReference type="SUPFAM" id="SSF56672">
    <property type="entry name" value="DNA/RNA polymerases"/>
    <property type="match status" value="1"/>
</dbReference>
<gene>
    <name evidence="9" type="ORF">BSO21_35810</name>
</gene>
<comment type="similarity">
    <text evidence="7">Belongs to the bacterial reverse transcriptase family.</text>
</comment>
<evidence type="ECO:0000256" key="1">
    <source>
        <dbReference type="ARBA" id="ARBA00022679"/>
    </source>
</evidence>
<accession>A0ABX3GBT0</accession>
<dbReference type="Pfam" id="PF00078">
    <property type="entry name" value="RVT_1"/>
    <property type="match status" value="1"/>
</dbReference>
<dbReference type="InterPro" id="IPR000123">
    <property type="entry name" value="Reverse_transcriptase_msDNA"/>
</dbReference>
<keyword evidence="6" id="KW-0051">Antiviral defense</keyword>
<organism evidence="9 10">
    <name type="scientific">Paenibacillus odorifer</name>
    <dbReference type="NCBI Taxonomy" id="189426"/>
    <lineage>
        <taxon>Bacteria</taxon>
        <taxon>Bacillati</taxon>
        <taxon>Bacillota</taxon>
        <taxon>Bacilli</taxon>
        <taxon>Bacillales</taxon>
        <taxon>Paenibacillaceae</taxon>
        <taxon>Paenibacillus</taxon>
    </lineage>
</organism>
<dbReference type="PROSITE" id="PS50878">
    <property type="entry name" value="RT_POL"/>
    <property type="match status" value="1"/>
</dbReference>
<evidence type="ECO:0000313" key="10">
    <source>
        <dbReference type="Proteomes" id="UP000187158"/>
    </source>
</evidence>
<dbReference type="RefSeq" id="WP_218641536.1">
    <property type="nucleotide sequence ID" value="NZ_MPVP01000977.1"/>
</dbReference>
<reference evidence="9 10" key="1">
    <citation type="submission" date="2016-11" db="EMBL/GenBank/DDBJ databases">
        <title>Paenibacillus species isolates.</title>
        <authorList>
            <person name="Beno S.M."/>
        </authorList>
    </citation>
    <scope>NUCLEOTIDE SEQUENCE [LARGE SCALE GENOMIC DNA]</scope>
    <source>
        <strain evidence="9 10">FSL H7-0433</strain>
    </source>
</reference>
<dbReference type="PRINTS" id="PR00866">
    <property type="entry name" value="RNADNAPOLMS"/>
</dbReference>
<dbReference type="InterPro" id="IPR043502">
    <property type="entry name" value="DNA/RNA_pol_sf"/>
</dbReference>
<protein>
    <recommendedName>
        <fullName evidence="8">Reverse transcriptase domain-containing protein</fullName>
    </recommendedName>
</protein>
<keyword evidence="4" id="KW-0460">Magnesium</keyword>
<name>A0ABX3GBT0_9BACL</name>
<keyword evidence="2" id="KW-0548">Nucleotidyltransferase</keyword>
<feature type="non-terminal residue" evidence="9">
    <location>
        <position position="1"/>
    </location>
</feature>
<evidence type="ECO:0000256" key="4">
    <source>
        <dbReference type="ARBA" id="ARBA00022842"/>
    </source>
</evidence>
<keyword evidence="10" id="KW-1185">Reference proteome</keyword>
<evidence type="ECO:0000256" key="6">
    <source>
        <dbReference type="ARBA" id="ARBA00023118"/>
    </source>
</evidence>
<feature type="non-terminal residue" evidence="9">
    <location>
        <position position="189"/>
    </location>
</feature>
<dbReference type="InterPro" id="IPR000477">
    <property type="entry name" value="RT_dom"/>
</dbReference>
<keyword evidence="1" id="KW-0808">Transferase</keyword>
<keyword evidence="3" id="KW-0479">Metal-binding</keyword>
<evidence type="ECO:0000256" key="3">
    <source>
        <dbReference type="ARBA" id="ARBA00022723"/>
    </source>
</evidence>
<evidence type="ECO:0000256" key="5">
    <source>
        <dbReference type="ARBA" id="ARBA00022918"/>
    </source>
</evidence>
<proteinExistence type="inferred from homology"/>
<dbReference type="EMBL" id="MPVP01000977">
    <property type="protein sequence ID" value="OMC77266.1"/>
    <property type="molecule type" value="Genomic_DNA"/>
</dbReference>
<feature type="domain" description="Reverse transcriptase" evidence="8">
    <location>
        <begin position="1"/>
        <end position="115"/>
    </location>
</feature>
<comment type="caution">
    <text evidence="9">The sequence shown here is derived from an EMBL/GenBank/DDBJ whole genome shotgun (WGS) entry which is preliminary data.</text>
</comment>
<evidence type="ECO:0000313" key="9">
    <source>
        <dbReference type="EMBL" id="OMC77266.1"/>
    </source>
</evidence>
<keyword evidence="5" id="KW-0695">RNA-directed DNA polymerase</keyword>